<evidence type="ECO:0000313" key="4">
    <source>
        <dbReference type="Proteomes" id="UP000216758"/>
    </source>
</evidence>
<name>A0A256JHR5_HALEZ</name>
<dbReference type="OrthoDB" id="144892at2157"/>
<dbReference type="GO" id="GO:0015074">
    <property type="term" value="P:DNA integration"/>
    <property type="evidence" value="ECO:0007669"/>
    <property type="project" value="InterPro"/>
</dbReference>
<evidence type="ECO:0000259" key="2">
    <source>
        <dbReference type="PROSITE" id="PS51898"/>
    </source>
</evidence>
<dbReference type="Gene3D" id="1.10.443.10">
    <property type="entry name" value="Intergrase catalytic core"/>
    <property type="match status" value="1"/>
</dbReference>
<dbReference type="Proteomes" id="UP000216758">
    <property type="component" value="Unassembled WGS sequence"/>
</dbReference>
<keyword evidence="1" id="KW-0233">DNA recombination</keyword>
<dbReference type="AlphaFoldDB" id="A0A256JHR5"/>
<gene>
    <name evidence="3" type="ORF">DJ78_14490</name>
</gene>
<comment type="caution">
    <text evidence="3">The sequence shown here is derived from an EMBL/GenBank/DDBJ whole genome shotgun (WGS) entry which is preliminary data.</text>
</comment>
<feature type="domain" description="Tyr recombinase" evidence="2">
    <location>
        <begin position="135"/>
        <end position="314"/>
    </location>
</feature>
<dbReference type="RefSeq" id="WP_094583446.1">
    <property type="nucleotide sequence ID" value="NZ_NHPB01000099.1"/>
</dbReference>
<evidence type="ECO:0000256" key="1">
    <source>
        <dbReference type="ARBA" id="ARBA00023172"/>
    </source>
</evidence>
<accession>A0A256JHR5</accession>
<dbReference type="GO" id="GO:0003677">
    <property type="term" value="F:DNA binding"/>
    <property type="evidence" value="ECO:0007669"/>
    <property type="project" value="InterPro"/>
</dbReference>
<reference evidence="3 4" key="1">
    <citation type="journal article" date="2014" name="Front. Microbiol.">
        <title>Population and genomic analysis of the genus Halorubrum.</title>
        <authorList>
            <person name="Fullmer M.S."/>
            <person name="Soucy S.M."/>
            <person name="Swithers K.S."/>
            <person name="Makkay A.M."/>
            <person name="Wheeler R."/>
            <person name="Ventosa A."/>
            <person name="Gogarten J.P."/>
            <person name="Papke R.T."/>
        </authorList>
    </citation>
    <scope>NUCLEOTIDE SEQUENCE [LARGE SCALE GENOMIC DNA]</scope>
    <source>
        <strain evidence="3 4">G37</strain>
    </source>
</reference>
<evidence type="ECO:0000313" key="3">
    <source>
        <dbReference type="EMBL" id="OYR68143.1"/>
    </source>
</evidence>
<dbReference type="PROSITE" id="PS51898">
    <property type="entry name" value="TYR_RECOMBINASE"/>
    <property type="match status" value="1"/>
</dbReference>
<dbReference type="EMBL" id="NHPB01000099">
    <property type="protein sequence ID" value="OYR68143.1"/>
    <property type="molecule type" value="Genomic_DNA"/>
</dbReference>
<dbReference type="InterPro" id="IPR002104">
    <property type="entry name" value="Integrase_catalytic"/>
</dbReference>
<organism evidence="3 4">
    <name type="scientific">Halorubrum ezzemoulense</name>
    <name type="common">Halorubrum chaoviator</name>
    <dbReference type="NCBI Taxonomy" id="337243"/>
    <lineage>
        <taxon>Archaea</taxon>
        <taxon>Methanobacteriati</taxon>
        <taxon>Methanobacteriota</taxon>
        <taxon>Stenosarchaea group</taxon>
        <taxon>Halobacteria</taxon>
        <taxon>Halobacteriales</taxon>
        <taxon>Haloferacaceae</taxon>
        <taxon>Halorubrum</taxon>
    </lineage>
</organism>
<sequence length="406" mass="46410">MSTRDPRDAVEGLRERIRERERDVTDEDAEALLTFSDQLDLMKSEYSNYRHLKLLRHCTRMAEATDQLADAAHDRDAAEAVVRWINREYDNEETNRDYRSAIRVFAKRVRRLDESPESVAWIPTGTSSSYDPTPSERDLLLFEEDVKPMIDACRNTRDAACIMLQFEAGLRGGELQSLTVGDIVDSEHALAVHADGKEGERVVHLVVSVPYINKWLNDHPAGDNPDAPLWSHLSKPEAQSYTSYLSNFKEPAKRIDLSKDVTPTNFRRSNTRWLVLQGMSQSRIEDRQGRKRGSEATQRYMARFGEESNERAYASMHGLDVEEDPDGDDHAPLTCPRCDRETPRDNEYCVWCHQALSPEAAERVEEVDEAMFESGVETDDPEVAEDLRTVNRRITAPVKHLMADNE</sequence>
<dbReference type="InterPro" id="IPR011010">
    <property type="entry name" value="DNA_brk_join_enz"/>
</dbReference>
<dbReference type="GO" id="GO:0006310">
    <property type="term" value="P:DNA recombination"/>
    <property type="evidence" value="ECO:0007669"/>
    <property type="project" value="UniProtKB-KW"/>
</dbReference>
<dbReference type="Pfam" id="PF00589">
    <property type="entry name" value="Phage_integrase"/>
    <property type="match status" value="1"/>
</dbReference>
<dbReference type="SUPFAM" id="SSF56349">
    <property type="entry name" value="DNA breaking-rejoining enzymes"/>
    <property type="match status" value="1"/>
</dbReference>
<proteinExistence type="predicted"/>
<dbReference type="CDD" id="cd00397">
    <property type="entry name" value="DNA_BRE_C"/>
    <property type="match status" value="1"/>
</dbReference>
<protein>
    <recommendedName>
        <fullName evidence="2">Tyr recombinase domain-containing protein</fullName>
    </recommendedName>
</protein>
<dbReference type="InterPro" id="IPR013762">
    <property type="entry name" value="Integrase-like_cat_sf"/>
</dbReference>